<organism evidence="3">
    <name type="scientific">freshwater metagenome</name>
    <dbReference type="NCBI Taxonomy" id="449393"/>
    <lineage>
        <taxon>unclassified sequences</taxon>
        <taxon>metagenomes</taxon>
        <taxon>ecological metagenomes</taxon>
    </lineage>
</organism>
<evidence type="ECO:0000313" key="3">
    <source>
        <dbReference type="EMBL" id="CAB4641512.1"/>
    </source>
</evidence>
<dbReference type="Pfam" id="PF07510">
    <property type="entry name" value="GmrSD_C"/>
    <property type="match status" value="1"/>
</dbReference>
<dbReference type="AlphaFoldDB" id="A0A6J6JWU8"/>
<feature type="domain" description="GmrSD restriction endonucleases C-terminal" evidence="2">
    <location>
        <begin position="111"/>
        <end position="247"/>
    </location>
</feature>
<dbReference type="EMBL" id="CAEZWI010000074">
    <property type="protein sequence ID" value="CAB4654060.1"/>
    <property type="molecule type" value="Genomic_DNA"/>
</dbReference>
<evidence type="ECO:0000259" key="2">
    <source>
        <dbReference type="Pfam" id="PF07510"/>
    </source>
</evidence>
<dbReference type="PANTHER" id="PTHR24094:SF15">
    <property type="entry name" value="AMP-DEPENDENT SYNTHETASE_LIGASE DOMAIN-CONTAINING PROTEIN-RELATED"/>
    <property type="match status" value="1"/>
</dbReference>
<evidence type="ECO:0000313" key="4">
    <source>
        <dbReference type="EMBL" id="CAB4654060.1"/>
    </source>
</evidence>
<sequence length="261" mass="28433">MKKLYPVVALLILAWLFSSCDNGANPEPIQPSVSNPAPQVLPSDTQTPQTSPSDQVTQPAPVVTPSSQAQVASQALGVAQALPVRGRAPDTDYSREAFGSAWKDVDRNGCDTRNDILQRDFATVILKSGTGNCKVIGGTWIDPYSNESYTFDEAPSGAQIDHVVSLKNAWQMGADQWNDQMRVEFANDPLNLRVTIASLNQQKSDSNAASWLPPFKPGRCAFIATQVAVKAKWLLYVTEAEKEVFIAILSKPECEQTQLPN</sequence>
<feature type="region of interest" description="Disordered" evidence="1">
    <location>
        <begin position="27"/>
        <end position="61"/>
    </location>
</feature>
<dbReference type="PANTHER" id="PTHR24094">
    <property type="entry name" value="SECRETED PROTEIN"/>
    <property type="match status" value="1"/>
</dbReference>
<feature type="compositionally biased region" description="Polar residues" evidence="1">
    <location>
        <begin position="31"/>
        <end position="61"/>
    </location>
</feature>
<name>A0A6J6JWU8_9ZZZZ</name>
<accession>A0A6J6JWU8</accession>
<dbReference type="PROSITE" id="PS51257">
    <property type="entry name" value="PROKAR_LIPOPROTEIN"/>
    <property type="match status" value="1"/>
</dbReference>
<protein>
    <submittedName>
        <fullName evidence="3">Unannotated protein</fullName>
    </submittedName>
</protein>
<dbReference type="EMBL" id="CAEZWD010000005">
    <property type="protein sequence ID" value="CAB4641512.1"/>
    <property type="molecule type" value="Genomic_DNA"/>
</dbReference>
<reference evidence="3" key="1">
    <citation type="submission" date="2020-05" db="EMBL/GenBank/DDBJ databases">
        <authorList>
            <person name="Chiriac C."/>
            <person name="Salcher M."/>
            <person name="Ghai R."/>
            <person name="Kavagutti S V."/>
        </authorList>
    </citation>
    <scope>NUCLEOTIDE SEQUENCE</scope>
</reference>
<evidence type="ECO:0000256" key="1">
    <source>
        <dbReference type="SAM" id="MobiDB-lite"/>
    </source>
</evidence>
<dbReference type="InterPro" id="IPR011089">
    <property type="entry name" value="GmrSD_C"/>
</dbReference>
<proteinExistence type="predicted"/>
<gene>
    <name evidence="3" type="ORF">UFOPK2171_00114</name>
    <name evidence="4" type="ORF">UFOPK2237_00687</name>
</gene>